<feature type="compositionally biased region" description="Basic residues" evidence="1">
    <location>
        <begin position="279"/>
        <end position="307"/>
    </location>
</feature>
<reference evidence="2 3" key="1">
    <citation type="submission" date="2024-01" db="EMBL/GenBank/DDBJ databases">
        <authorList>
            <person name="Allen C."/>
            <person name="Tagirdzhanova G."/>
        </authorList>
    </citation>
    <scope>NUCLEOTIDE SEQUENCE [LARGE SCALE GENOMIC DNA]</scope>
</reference>
<feature type="compositionally biased region" description="Acidic residues" evidence="1">
    <location>
        <begin position="138"/>
        <end position="150"/>
    </location>
</feature>
<evidence type="ECO:0000313" key="2">
    <source>
        <dbReference type="EMBL" id="CAK7214302.1"/>
    </source>
</evidence>
<sequence>MLNIQDRQFELGFKVEEAEEALEGFLGEIDAAQNHEGDNDDGDCEMARICQRDEDLDHRLPAIIHKQFELYRKVGRLRHSIAKAIKDVDECEPVTEKFTAALLKLEQRQKNLGLVLQELRHGMACVKREMASLANDRDMDDTDEEDDTELGDPPIAQPDDDDFSHIDRMQEWMEHGQQQLHLQTANAKRDLAGALESLDALGDLDGIGKLEDKDTAQMEVDDHIQGVNVGLADSKIKSGTVDNKKRHHSPVPRRQSTPSQNTRSTRRRRKSPPWSCRPFRCHSPSHSRHHRYPHHPKHYKAGHHHTTTMKQPGPCA</sequence>
<comment type="caution">
    <text evidence="2">The sequence shown here is derived from an EMBL/GenBank/DDBJ whole genome shotgun (WGS) entry which is preliminary data.</text>
</comment>
<dbReference type="Proteomes" id="UP001642482">
    <property type="component" value="Unassembled WGS sequence"/>
</dbReference>
<feature type="region of interest" description="Disordered" evidence="1">
    <location>
        <begin position="134"/>
        <end position="162"/>
    </location>
</feature>
<gene>
    <name evidence="2" type="ORF">SEUCBS140593_002142</name>
</gene>
<name>A0ABP0B423_9PEZI</name>
<organism evidence="2 3">
    <name type="scientific">Sporothrix eucalyptigena</name>
    <dbReference type="NCBI Taxonomy" id="1812306"/>
    <lineage>
        <taxon>Eukaryota</taxon>
        <taxon>Fungi</taxon>
        <taxon>Dikarya</taxon>
        <taxon>Ascomycota</taxon>
        <taxon>Pezizomycotina</taxon>
        <taxon>Sordariomycetes</taxon>
        <taxon>Sordariomycetidae</taxon>
        <taxon>Ophiostomatales</taxon>
        <taxon>Ophiostomataceae</taxon>
        <taxon>Sporothrix</taxon>
    </lineage>
</organism>
<accession>A0ABP0B423</accession>
<dbReference type="EMBL" id="CAWUHD010000013">
    <property type="protein sequence ID" value="CAK7214302.1"/>
    <property type="molecule type" value="Genomic_DNA"/>
</dbReference>
<evidence type="ECO:0000256" key="1">
    <source>
        <dbReference type="SAM" id="MobiDB-lite"/>
    </source>
</evidence>
<evidence type="ECO:0000313" key="3">
    <source>
        <dbReference type="Proteomes" id="UP001642482"/>
    </source>
</evidence>
<keyword evidence="3" id="KW-1185">Reference proteome</keyword>
<protein>
    <submittedName>
        <fullName evidence="2">Uncharacterized protein</fullName>
    </submittedName>
</protein>
<feature type="compositionally biased region" description="Low complexity" evidence="1">
    <location>
        <begin position="253"/>
        <end position="263"/>
    </location>
</feature>
<proteinExistence type="predicted"/>
<feature type="region of interest" description="Disordered" evidence="1">
    <location>
        <begin position="235"/>
        <end position="316"/>
    </location>
</feature>